<evidence type="ECO:0000256" key="3">
    <source>
        <dbReference type="ARBA" id="ARBA00022729"/>
    </source>
</evidence>
<dbReference type="PANTHER" id="PTHR32411">
    <property type="entry name" value="CYSTEINE-RICH REPEAT SECRETORY PROTEIN 38-RELATED"/>
    <property type="match status" value="1"/>
</dbReference>
<feature type="domain" description="Gnk2-homologous" evidence="7">
    <location>
        <begin position="53"/>
        <end position="155"/>
    </location>
</feature>
<gene>
    <name evidence="8" type="ORF">AABB24_035741</name>
</gene>
<dbReference type="PROSITE" id="PS51473">
    <property type="entry name" value="GNK2"/>
    <property type="match status" value="2"/>
</dbReference>
<dbReference type="InterPro" id="IPR038408">
    <property type="entry name" value="GNK2_sf"/>
</dbReference>
<keyword evidence="6" id="KW-0472">Membrane</keyword>
<dbReference type="Proteomes" id="UP001627284">
    <property type="component" value="Unassembled WGS sequence"/>
</dbReference>
<dbReference type="Pfam" id="PF01657">
    <property type="entry name" value="Stress-antifung"/>
    <property type="match status" value="2"/>
</dbReference>
<evidence type="ECO:0000259" key="7">
    <source>
        <dbReference type="PROSITE" id="PS51473"/>
    </source>
</evidence>
<keyword evidence="3" id="KW-0732">Signal</keyword>
<keyword evidence="6" id="KW-0812">Transmembrane</keyword>
<evidence type="ECO:0000256" key="6">
    <source>
        <dbReference type="SAM" id="Phobius"/>
    </source>
</evidence>
<comment type="subcellular location">
    <subcellularLocation>
        <location evidence="1">Secreted</location>
    </subcellularLocation>
</comment>
<comment type="caution">
    <text evidence="8">The sequence shown here is derived from an EMBL/GenBank/DDBJ whole genome shotgun (WGS) entry which is preliminary data.</text>
</comment>
<keyword evidence="6" id="KW-1133">Transmembrane helix</keyword>
<dbReference type="InterPro" id="IPR050581">
    <property type="entry name" value="CRR_secretory_protein"/>
</dbReference>
<reference evidence="8 9" key="1">
    <citation type="submission" date="2024-05" db="EMBL/GenBank/DDBJ databases">
        <title>De novo assembly of an allotetraploid wild potato.</title>
        <authorList>
            <person name="Hosaka A.J."/>
        </authorList>
    </citation>
    <scope>NUCLEOTIDE SEQUENCE [LARGE SCALE GENOMIC DNA]</scope>
    <source>
        <tissue evidence="8">Young leaves</tissue>
    </source>
</reference>
<keyword evidence="4" id="KW-0677">Repeat</keyword>
<dbReference type="AlphaFoldDB" id="A0ABD2RBI2"/>
<organism evidence="8 9">
    <name type="scientific">Solanum stoloniferum</name>
    <dbReference type="NCBI Taxonomy" id="62892"/>
    <lineage>
        <taxon>Eukaryota</taxon>
        <taxon>Viridiplantae</taxon>
        <taxon>Streptophyta</taxon>
        <taxon>Embryophyta</taxon>
        <taxon>Tracheophyta</taxon>
        <taxon>Spermatophyta</taxon>
        <taxon>Magnoliopsida</taxon>
        <taxon>eudicotyledons</taxon>
        <taxon>Gunneridae</taxon>
        <taxon>Pentapetalae</taxon>
        <taxon>asterids</taxon>
        <taxon>lamiids</taxon>
        <taxon>Solanales</taxon>
        <taxon>Solanaceae</taxon>
        <taxon>Solanoideae</taxon>
        <taxon>Solaneae</taxon>
        <taxon>Solanum</taxon>
    </lineage>
</organism>
<protein>
    <recommendedName>
        <fullName evidence="7">Gnk2-homologous domain-containing protein</fullName>
    </recommendedName>
</protein>
<feature type="domain" description="Gnk2-homologous" evidence="7">
    <location>
        <begin position="161"/>
        <end position="267"/>
    </location>
</feature>
<evidence type="ECO:0000313" key="9">
    <source>
        <dbReference type="Proteomes" id="UP001627284"/>
    </source>
</evidence>
<sequence>VGQRSQLIYPVANLYKRTTTLYSLGRNAREAMAFLHCSFLLILVFCISTAVSVNPLGNFCDDATKSNDAKTSANIGKVLAELVSVSAKDTFSTTSYGDAKNQVYGLLQCRGDVSSNDCLSCIRDAAKEIRKSCPDQTDARIWYDYCFLRYQAKNFLGQVETVPGIFYWNIDFVSDPDFFNKKLAQLKNQIIAEAIVPKNKGLGKGKSKISTFLTLYALMQCTRDLPKIDCAQCLAVAVGNFPTTCLNRKGCRVMYSSCYVRYELYPFFFPLEPKEKLANVSMDYYTFKMSKP</sequence>
<dbReference type="GO" id="GO:0005576">
    <property type="term" value="C:extracellular region"/>
    <property type="evidence" value="ECO:0007669"/>
    <property type="project" value="UniProtKB-SubCell"/>
</dbReference>
<comment type="similarity">
    <text evidence="5">Belongs to the cysteine-rich repeat secretory protein family.</text>
</comment>
<evidence type="ECO:0000256" key="5">
    <source>
        <dbReference type="ARBA" id="ARBA00038515"/>
    </source>
</evidence>
<dbReference type="InterPro" id="IPR002902">
    <property type="entry name" value="GNK2"/>
</dbReference>
<name>A0ABD2RBI2_9SOLN</name>
<keyword evidence="2" id="KW-0964">Secreted</keyword>
<keyword evidence="9" id="KW-1185">Reference proteome</keyword>
<accession>A0ABD2RBI2</accession>
<evidence type="ECO:0000256" key="4">
    <source>
        <dbReference type="ARBA" id="ARBA00022737"/>
    </source>
</evidence>
<proteinExistence type="inferred from homology"/>
<dbReference type="EMBL" id="JBJKTR010000021">
    <property type="protein sequence ID" value="KAL3328266.1"/>
    <property type="molecule type" value="Genomic_DNA"/>
</dbReference>
<dbReference type="PANTHER" id="PTHR32411:SF55">
    <property type="entry name" value="CYSTEINE-RICH REPEAT SECRETORY PROTEIN 55"/>
    <property type="match status" value="1"/>
</dbReference>
<evidence type="ECO:0000313" key="8">
    <source>
        <dbReference type="EMBL" id="KAL3328266.1"/>
    </source>
</evidence>
<evidence type="ECO:0000256" key="1">
    <source>
        <dbReference type="ARBA" id="ARBA00004613"/>
    </source>
</evidence>
<dbReference type="Gene3D" id="3.30.430.20">
    <property type="entry name" value="Gnk2 domain, C-X8-C-X2-C motif"/>
    <property type="match status" value="2"/>
</dbReference>
<feature type="transmembrane region" description="Helical" evidence="6">
    <location>
        <begin position="33"/>
        <end position="53"/>
    </location>
</feature>
<feature type="non-terminal residue" evidence="8">
    <location>
        <position position="1"/>
    </location>
</feature>
<dbReference type="CDD" id="cd23509">
    <property type="entry name" value="Gnk2-like"/>
    <property type="match status" value="2"/>
</dbReference>
<evidence type="ECO:0000256" key="2">
    <source>
        <dbReference type="ARBA" id="ARBA00022525"/>
    </source>
</evidence>